<comment type="caution">
    <text evidence="1">The sequence shown here is derived from an EMBL/GenBank/DDBJ whole genome shotgun (WGS) entry which is preliminary data.</text>
</comment>
<reference evidence="1 2" key="1">
    <citation type="journal article" date="2016" name="Nat. Commun.">
        <title>Thousands of microbial genomes shed light on interconnected biogeochemical processes in an aquifer system.</title>
        <authorList>
            <person name="Anantharaman K."/>
            <person name="Brown C.T."/>
            <person name="Hug L.A."/>
            <person name="Sharon I."/>
            <person name="Castelle C.J."/>
            <person name="Probst A.J."/>
            <person name="Thomas B.C."/>
            <person name="Singh A."/>
            <person name="Wilkins M.J."/>
            <person name="Karaoz U."/>
            <person name="Brodie E.L."/>
            <person name="Williams K.H."/>
            <person name="Hubbard S.S."/>
            <person name="Banfield J.F."/>
        </authorList>
    </citation>
    <scope>NUCLEOTIDE SEQUENCE [LARGE SCALE GENOMIC DNA]</scope>
</reference>
<dbReference type="STRING" id="1802270.A3C07_05165"/>
<proteinExistence type="predicted"/>
<name>A0A1G2KNH3_9BACT</name>
<dbReference type="EMBL" id="MHQI01000001">
    <property type="protein sequence ID" value="OHA00987.1"/>
    <property type="molecule type" value="Genomic_DNA"/>
</dbReference>
<dbReference type="Proteomes" id="UP000179023">
    <property type="component" value="Unassembled WGS sequence"/>
</dbReference>
<evidence type="ECO:0000313" key="2">
    <source>
        <dbReference type="Proteomes" id="UP000179023"/>
    </source>
</evidence>
<organism evidence="1 2">
    <name type="scientific">Candidatus Sungbacteria bacterium RIFCSPHIGHO2_02_FULL_47_11</name>
    <dbReference type="NCBI Taxonomy" id="1802270"/>
    <lineage>
        <taxon>Bacteria</taxon>
        <taxon>Candidatus Sungiibacteriota</taxon>
    </lineage>
</organism>
<dbReference type="AlphaFoldDB" id="A0A1G2KNH3"/>
<accession>A0A1G2KNH3</accession>
<gene>
    <name evidence="1" type="ORF">A3C07_05165</name>
</gene>
<evidence type="ECO:0000313" key="1">
    <source>
        <dbReference type="EMBL" id="OHA00987.1"/>
    </source>
</evidence>
<protein>
    <submittedName>
        <fullName evidence="1">Uncharacterized protein</fullName>
    </submittedName>
</protein>
<sequence length="102" mass="11324">MDQNQLLETNIIEALGIELLPDDKKAKLVASMIDLVQKRIVVRLLEGLADGEAQKFAAIAESRDGAKLASWAGERGLDLEKITKEEVLRIKSELIERGNKIK</sequence>